<feature type="transmembrane region" description="Helical" evidence="4">
    <location>
        <begin position="41"/>
        <end position="64"/>
    </location>
</feature>
<dbReference type="Proteomes" id="UP000183952">
    <property type="component" value="Unassembled WGS sequence"/>
</dbReference>
<dbReference type="Pfam" id="PF00672">
    <property type="entry name" value="HAMP"/>
    <property type="match status" value="1"/>
</dbReference>
<keyword evidence="1" id="KW-0145">Chemotaxis</keyword>
<organism evidence="6 7">
    <name type="scientific">Hathewaya proteolytica DSM 3090</name>
    <dbReference type="NCBI Taxonomy" id="1121331"/>
    <lineage>
        <taxon>Bacteria</taxon>
        <taxon>Bacillati</taxon>
        <taxon>Bacillota</taxon>
        <taxon>Clostridia</taxon>
        <taxon>Eubacteriales</taxon>
        <taxon>Clostridiaceae</taxon>
        <taxon>Hathewaya</taxon>
    </lineage>
</organism>
<keyword evidence="4" id="KW-0812">Transmembrane</keyword>
<dbReference type="PROSITE" id="PS50111">
    <property type="entry name" value="CHEMOTAXIS_TRANSDUC_2"/>
    <property type="match status" value="1"/>
</dbReference>
<evidence type="ECO:0000256" key="4">
    <source>
        <dbReference type="SAM" id="Phobius"/>
    </source>
</evidence>
<evidence type="ECO:0000256" key="3">
    <source>
        <dbReference type="PROSITE-ProRule" id="PRU00284"/>
    </source>
</evidence>
<dbReference type="RefSeq" id="WP_072901797.1">
    <property type="nucleotide sequence ID" value="NZ_FRAD01000004.1"/>
</dbReference>
<evidence type="ECO:0000256" key="1">
    <source>
        <dbReference type="ARBA" id="ARBA00022500"/>
    </source>
</evidence>
<dbReference type="GO" id="GO:0004888">
    <property type="term" value="F:transmembrane signaling receptor activity"/>
    <property type="evidence" value="ECO:0007669"/>
    <property type="project" value="TreeGrafter"/>
</dbReference>
<evidence type="ECO:0000259" key="5">
    <source>
        <dbReference type="PROSITE" id="PS50111"/>
    </source>
</evidence>
<feature type="domain" description="Methyl-accepting transducer" evidence="5">
    <location>
        <begin position="170"/>
        <end position="399"/>
    </location>
</feature>
<keyword evidence="3" id="KW-0807">Transducer</keyword>
<dbReference type="Gene3D" id="6.10.340.10">
    <property type="match status" value="1"/>
</dbReference>
<keyword evidence="7" id="KW-1185">Reference proteome</keyword>
<dbReference type="Gene3D" id="1.10.287.950">
    <property type="entry name" value="Methyl-accepting chemotaxis protein"/>
    <property type="match status" value="1"/>
</dbReference>
<dbReference type="InterPro" id="IPR051310">
    <property type="entry name" value="MCP_chemotaxis"/>
</dbReference>
<accession>A0A1M6KD38</accession>
<proteinExistence type="inferred from homology"/>
<comment type="similarity">
    <text evidence="2">Belongs to the methyl-accepting chemotaxis (MCP) protein family.</text>
</comment>
<evidence type="ECO:0000313" key="7">
    <source>
        <dbReference type="Proteomes" id="UP000183952"/>
    </source>
</evidence>
<dbReference type="PANTHER" id="PTHR43531">
    <property type="entry name" value="PROTEIN ICFG"/>
    <property type="match status" value="1"/>
</dbReference>
<dbReference type="OrthoDB" id="9814363at2"/>
<dbReference type="STRING" id="1121331.SAMN02745248_00425"/>
<keyword evidence="4" id="KW-0472">Membrane</keyword>
<dbReference type="GO" id="GO:0005886">
    <property type="term" value="C:plasma membrane"/>
    <property type="evidence" value="ECO:0007669"/>
    <property type="project" value="TreeGrafter"/>
</dbReference>
<protein>
    <submittedName>
        <fullName evidence="6">Methyl-accepting chemotaxis protein</fullName>
    </submittedName>
</protein>
<dbReference type="GO" id="GO:0006935">
    <property type="term" value="P:chemotaxis"/>
    <property type="evidence" value="ECO:0007669"/>
    <property type="project" value="UniProtKB-KW"/>
</dbReference>
<dbReference type="InterPro" id="IPR004089">
    <property type="entry name" value="MCPsignal_dom"/>
</dbReference>
<dbReference type="AlphaFoldDB" id="A0A1M6KD38"/>
<dbReference type="Pfam" id="PF00015">
    <property type="entry name" value="MCPsignal"/>
    <property type="match status" value="1"/>
</dbReference>
<feature type="transmembrane region" description="Helical" evidence="4">
    <location>
        <begin position="12"/>
        <end position="35"/>
    </location>
</feature>
<dbReference type="CDD" id="cd06225">
    <property type="entry name" value="HAMP"/>
    <property type="match status" value="1"/>
</dbReference>
<sequence>MKKFKELTIRKQIVGTFAFISVIGLIAVFGGMFLYKMNPTIAFIVVGVAISIFAVTCVFAARAIRTSIMEPLKQVEKAADNMVKGVFDVDISYEGNNEIVKVARNFDVGFQTFKTIISDISNMLNEMAEGNFDVRSNNEEAYVGQFNEILQSIKNITSGLSEVMSDIGSAANEVANGSEQIAQSAQVLSESSTEQAGFAEELVATLSTISEQANVTASNSKQANGKTMEAASELQKTVDNTKLLVDAMTDIEDKSKEISNIINAINDIAEQTNLLSLNAAIEAARAGDAGRGFSVVADEIRKLADQSGEAAKNIVDLIGKSSQSVKNGVLILDSTVDSIGNVKESAQQVSILVNEISDAVQNQSTSINELVNGVDQLSATIQTNSSTSEETAAASEELTSQADLLKDRINSITLKK</sequence>
<keyword evidence="4" id="KW-1133">Transmembrane helix</keyword>
<dbReference type="SMART" id="SM00283">
    <property type="entry name" value="MA"/>
    <property type="match status" value="1"/>
</dbReference>
<evidence type="ECO:0000256" key="2">
    <source>
        <dbReference type="ARBA" id="ARBA00029447"/>
    </source>
</evidence>
<evidence type="ECO:0000313" key="6">
    <source>
        <dbReference type="EMBL" id="SHJ56855.1"/>
    </source>
</evidence>
<dbReference type="EMBL" id="FRAD01000004">
    <property type="protein sequence ID" value="SHJ56855.1"/>
    <property type="molecule type" value="Genomic_DNA"/>
</dbReference>
<name>A0A1M6KD38_9CLOT</name>
<dbReference type="SUPFAM" id="SSF58104">
    <property type="entry name" value="Methyl-accepting chemotaxis protein (MCP) signaling domain"/>
    <property type="match status" value="1"/>
</dbReference>
<dbReference type="InterPro" id="IPR003660">
    <property type="entry name" value="HAMP_dom"/>
</dbReference>
<dbReference type="PANTHER" id="PTHR43531:SF11">
    <property type="entry name" value="METHYL-ACCEPTING CHEMOTAXIS PROTEIN 3"/>
    <property type="match status" value="1"/>
</dbReference>
<reference evidence="6 7" key="1">
    <citation type="submission" date="2016-11" db="EMBL/GenBank/DDBJ databases">
        <authorList>
            <person name="Jaros S."/>
            <person name="Januszkiewicz K."/>
            <person name="Wedrychowicz H."/>
        </authorList>
    </citation>
    <scope>NUCLEOTIDE SEQUENCE [LARGE SCALE GENOMIC DNA]</scope>
    <source>
        <strain evidence="6 7">DSM 3090</strain>
    </source>
</reference>
<dbReference type="GO" id="GO:0007165">
    <property type="term" value="P:signal transduction"/>
    <property type="evidence" value="ECO:0007669"/>
    <property type="project" value="UniProtKB-KW"/>
</dbReference>
<gene>
    <name evidence="6" type="ORF">SAMN02745248_00425</name>
</gene>